<evidence type="ECO:0000313" key="7">
    <source>
        <dbReference type="EMBL" id="GAA2209327.1"/>
    </source>
</evidence>
<dbReference type="CDD" id="cd07016">
    <property type="entry name" value="S14_ClpP_1"/>
    <property type="match status" value="1"/>
</dbReference>
<evidence type="ECO:0000256" key="5">
    <source>
        <dbReference type="ARBA" id="ARBA00022825"/>
    </source>
</evidence>
<keyword evidence="3" id="KW-0645">Protease</keyword>
<dbReference type="Proteomes" id="UP001499843">
    <property type="component" value="Unassembled WGS sequence"/>
</dbReference>
<organism evidence="7 8">
    <name type="scientific">Nonomuraea monospora</name>
    <dbReference type="NCBI Taxonomy" id="568818"/>
    <lineage>
        <taxon>Bacteria</taxon>
        <taxon>Bacillati</taxon>
        <taxon>Actinomycetota</taxon>
        <taxon>Actinomycetes</taxon>
        <taxon>Streptosporangiales</taxon>
        <taxon>Streptosporangiaceae</taxon>
        <taxon>Nonomuraea</taxon>
    </lineage>
</organism>
<keyword evidence="2" id="KW-0963">Cytoplasm</keyword>
<evidence type="ECO:0000256" key="4">
    <source>
        <dbReference type="ARBA" id="ARBA00022801"/>
    </source>
</evidence>
<gene>
    <name evidence="7" type="ORF">GCM10009850_047850</name>
</gene>
<evidence type="ECO:0000256" key="3">
    <source>
        <dbReference type="ARBA" id="ARBA00022670"/>
    </source>
</evidence>
<accession>A0ABN3CIP7</accession>
<dbReference type="RefSeq" id="WP_344478373.1">
    <property type="nucleotide sequence ID" value="NZ_BAAAQX010000012.1"/>
</dbReference>
<keyword evidence="5" id="KW-0720">Serine protease</keyword>
<reference evidence="7 8" key="1">
    <citation type="journal article" date="2019" name="Int. J. Syst. Evol. Microbiol.">
        <title>The Global Catalogue of Microorganisms (GCM) 10K type strain sequencing project: providing services to taxonomists for standard genome sequencing and annotation.</title>
        <authorList>
            <consortium name="The Broad Institute Genomics Platform"/>
            <consortium name="The Broad Institute Genome Sequencing Center for Infectious Disease"/>
            <person name="Wu L."/>
            <person name="Ma J."/>
        </authorList>
    </citation>
    <scope>NUCLEOTIDE SEQUENCE [LARGE SCALE GENOMIC DNA]</scope>
    <source>
        <strain evidence="7 8">JCM 16114</strain>
    </source>
</reference>
<evidence type="ECO:0000313" key="8">
    <source>
        <dbReference type="Proteomes" id="UP001499843"/>
    </source>
</evidence>
<evidence type="ECO:0000256" key="6">
    <source>
        <dbReference type="RuleBase" id="RU003567"/>
    </source>
</evidence>
<dbReference type="PANTHER" id="PTHR10381">
    <property type="entry name" value="ATP-DEPENDENT CLP PROTEASE PROTEOLYTIC SUBUNIT"/>
    <property type="match status" value="1"/>
</dbReference>
<evidence type="ECO:0000256" key="1">
    <source>
        <dbReference type="ARBA" id="ARBA00007039"/>
    </source>
</evidence>
<sequence>MSWIETVADCPRPGFKAQLREKHAWYEIKNAASEEAELLLFDEIGGWYGIYADEFMQDLKAVTASRLTVRINSPGGSVFEGIAVANALRAHPAEVTTRVEGLAASIASVIALAGDRLVMMPQATLMIHEASGACLGNAADMAKMAEVLDLLSDNIADAYADKAGGTRKQWREAMRKESWYTADEAVAAGLADEVLRDAKPAEGVTDRAWDLSVFMYSGRADAPAPVITPAAEPVQAHEAPTHHPFDAEAFRAAVRGAFT</sequence>
<keyword evidence="8" id="KW-1185">Reference proteome</keyword>
<dbReference type="Pfam" id="PF00574">
    <property type="entry name" value="CLP_protease"/>
    <property type="match status" value="1"/>
</dbReference>
<name>A0ABN3CIP7_9ACTN</name>
<dbReference type="PRINTS" id="PR00127">
    <property type="entry name" value="CLPPROTEASEP"/>
</dbReference>
<dbReference type="InterPro" id="IPR023562">
    <property type="entry name" value="ClpP/TepA"/>
</dbReference>
<keyword evidence="4" id="KW-0378">Hydrolase</keyword>
<dbReference type="InterPro" id="IPR029045">
    <property type="entry name" value="ClpP/crotonase-like_dom_sf"/>
</dbReference>
<dbReference type="InterPro" id="IPR001907">
    <property type="entry name" value="ClpP"/>
</dbReference>
<comment type="caution">
    <text evidence="7">The sequence shown here is derived from an EMBL/GenBank/DDBJ whole genome shotgun (WGS) entry which is preliminary data.</text>
</comment>
<evidence type="ECO:0000256" key="2">
    <source>
        <dbReference type="ARBA" id="ARBA00022490"/>
    </source>
</evidence>
<protein>
    <recommendedName>
        <fullName evidence="6">ATP-dependent Clp protease proteolytic subunit</fullName>
    </recommendedName>
</protein>
<dbReference type="PANTHER" id="PTHR10381:SF70">
    <property type="entry name" value="ATP-DEPENDENT CLP PROTEASE PROTEOLYTIC SUBUNIT"/>
    <property type="match status" value="1"/>
</dbReference>
<comment type="similarity">
    <text evidence="1 6">Belongs to the peptidase S14 family.</text>
</comment>
<dbReference type="Gene3D" id="3.90.226.10">
    <property type="entry name" value="2-enoyl-CoA Hydratase, Chain A, domain 1"/>
    <property type="match status" value="1"/>
</dbReference>
<dbReference type="NCBIfam" id="NF045542">
    <property type="entry name" value="Clp_rel_HeadMat"/>
    <property type="match status" value="1"/>
</dbReference>
<dbReference type="SUPFAM" id="SSF52096">
    <property type="entry name" value="ClpP/crotonase"/>
    <property type="match status" value="1"/>
</dbReference>
<dbReference type="EMBL" id="BAAAQX010000012">
    <property type="protein sequence ID" value="GAA2209327.1"/>
    <property type="molecule type" value="Genomic_DNA"/>
</dbReference>
<proteinExistence type="inferred from homology"/>